<dbReference type="PROSITE" id="PS50088">
    <property type="entry name" value="ANK_REPEAT"/>
    <property type="match status" value="2"/>
</dbReference>
<accession>A0A1E5V9B6</accession>
<dbReference type="SUPFAM" id="SSF48452">
    <property type="entry name" value="TPR-like"/>
    <property type="match status" value="1"/>
</dbReference>
<dbReference type="Gene3D" id="1.25.40.20">
    <property type="entry name" value="Ankyrin repeat-containing domain"/>
    <property type="match status" value="1"/>
</dbReference>
<dbReference type="InterPro" id="IPR051616">
    <property type="entry name" value="Cul2-RING_E3_ligase_SR"/>
</dbReference>
<dbReference type="EMBL" id="LWDX02047229">
    <property type="protein sequence ID" value="OEL21746.1"/>
    <property type="molecule type" value="Genomic_DNA"/>
</dbReference>
<dbReference type="InterPro" id="IPR019734">
    <property type="entry name" value="TPR_rpt"/>
</dbReference>
<evidence type="ECO:0000256" key="3">
    <source>
        <dbReference type="SAM" id="MobiDB-lite"/>
    </source>
</evidence>
<dbReference type="PROSITE" id="PS50005">
    <property type="entry name" value="TPR"/>
    <property type="match status" value="2"/>
</dbReference>
<evidence type="ECO:0000256" key="2">
    <source>
        <dbReference type="PROSITE-ProRule" id="PRU00339"/>
    </source>
</evidence>
<dbReference type="OrthoDB" id="687050at2759"/>
<feature type="compositionally biased region" description="Gly residues" evidence="3">
    <location>
        <begin position="13"/>
        <end position="39"/>
    </location>
</feature>
<proteinExistence type="predicted"/>
<name>A0A1E5V9B6_9POAL</name>
<dbReference type="SMART" id="SM00248">
    <property type="entry name" value="ANK"/>
    <property type="match status" value="5"/>
</dbReference>
<feature type="compositionally biased region" description="Basic residues" evidence="3">
    <location>
        <begin position="1"/>
        <end position="12"/>
    </location>
</feature>
<dbReference type="SMART" id="SM00028">
    <property type="entry name" value="TPR"/>
    <property type="match status" value="3"/>
</dbReference>
<dbReference type="PROSITE" id="PS50297">
    <property type="entry name" value="ANK_REP_REGION"/>
    <property type="match status" value="2"/>
</dbReference>
<feature type="repeat" description="TPR" evidence="2">
    <location>
        <begin position="300"/>
        <end position="333"/>
    </location>
</feature>
<dbReference type="Pfam" id="PF00023">
    <property type="entry name" value="Ank"/>
    <property type="match status" value="1"/>
</dbReference>
<keyword evidence="2" id="KW-0802">TPR repeat</keyword>
<feature type="repeat" description="ANK" evidence="1">
    <location>
        <begin position="174"/>
        <end position="206"/>
    </location>
</feature>
<dbReference type="InterPro" id="IPR036770">
    <property type="entry name" value="Ankyrin_rpt-contain_sf"/>
</dbReference>
<dbReference type="AlphaFoldDB" id="A0A1E5V9B6"/>
<feature type="region of interest" description="Disordered" evidence="3">
    <location>
        <begin position="1"/>
        <end position="46"/>
    </location>
</feature>
<dbReference type="PANTHER" id="PTHR46224">
    <property type="entry name" value="ANKYRIN REPEAT FAMILY PROTEIN"/>
    <property type="match status" value="1"/>
</dbReference>
<dbReference type="InterPro" id="IPR011990">
    <property type="entry name" value="TPR-like_helical_dom_sf"/>
</dbReference>
<reference evidence="4 5" key="1">
    <citation type="submission" date="2016-09" db="EMBL/GenBank/DDBJ databases">
        <title>The draft genome of Dichanthelium oligosanthes: A C3 panicoid grass species.</title>
        <authorList>
            <person name="Studer A.J."/>
            <person name="Schnable J.C."/>
            <person name="Brutnell T.P."/>
        </authorList>
    </citation>
    <scope>NUCLEOTIDE SEQUENCE [LARGE SCALE GENOMIC DNA]</scope>
    <source>
        <strain evidence="5">cv. Kellogg 1175</strain>
        <tissue evidence="4">Leaf</tissue>
    </source>
</reference>
<comment type="caution">
    <text evidence="4">The sequence shown here is derived from an EMBL/GenBank/DDBJ whole genome shotgun (WGS) entry which is preliminary data.</text>
</comment>
<gene>
    <name evidence="4" type="ORF">BAE44_0017235</name>
</gene>
<dbReference type="Proteomes" id="UP000095767">
    <property type="component" value="Unassembled WGS sequence"/>
</dbReference>
<dbReference type="PANTHER" id="PTHR46224:SF19">
    <property type="entry name" value="OS03G0680200 PROTEIN"/>
    <property type="match status" value="1"/>
</dbReference>
<protein>
    <submittedName>
        <fullName evidence="4">Uncharacterized protein</fullName>
    </submittedName>
</protein>
<sequence length="429" mass="46209">MPSGRRRLRHGGGGRGSFAARGGEGGSGRGRGGGGGSGRGDYDQQRQTAEAIRDIASSLGFQNCTVSMTPLISAVSEGQVAAVRYLLDKGFDEIAQLLLSGGAIVDISSSEGTPLHAAVAFGKIGVMQILLEHHADVNMVAARDCTPLAETLLATCLKCVKLLVKAGADLNSRNPQTPLVIATMKGLTECVEYLLEAGADANILDKDVGSKPIEIAAESGKRKLVEILFPFTSPIQAVSNWSIDGIIAHAKPINSKDKANQSGNEDRKVHLKLHDEKAIKQDASSSITYPEDKASDKDKKAQLKLQGGKAVERKDYAGALKFYSEAINLDPKDAVLYSNRSFCHIKLGEAHEAFRDANSCIRLRPEWTKGYYRKGAALVYLKEYKQACDAFMAGIKLDPTNEEMVKAFWEAAEAMKKEHSAEKSVKSLD</sequence>
<dbReference type="STRING" id="888268.A0A1E5V9B6"/>
<keyword evidence="1" id="KW-0040">ANK repeat</keyword>
<dbReference type="InterPro" id="IPR002110">
    <property type="entry name" value="Ankyrin_rpt"/>
</dbReference>
<dbReference type="Gene3D" id="1.25.40.10">
    <property type="entry name" value="Tetratricopeptide repeat domain"/>
    <property type="match status" value="1"/>
</dbReference>
<dbReference type="Pfam" id="PF13181">
    <property type="entry name" value="TPR_8"/>
    <property type="match status" value="1"/>
</dbReference>
<dbReference type="Pfam" id="PF12796">
    <property type="entry name" value="Ank_2"/>
    <property type="match status" value="1"/>
</dbReference>
<evidence type="ECO:0000313" key="4">
    <source>
        <dbReference type="EMBL" id="OEL21746.1"/>
    </source>
</evidence>
<feature type="repeat" description="TPR" evidence="2">
    <location>
        <begin position="368"/>
        <end position="401"/>
    </location>
</feature>
<organism evidence="4 5">
    <name type="scientific">Dichanthelium oligosanthes</name>
    <dbReference type="NCBI Taxonomy" id="888268"/>
    <lineage>
        <taxon>Eukaryota</taxon>
        <taxon>Viridiplantae</taxon>
        <taxon>Streptophyta</taxon>
        <taxon>Embryophyta</taxon>
        <taxon>Tracheophyta</taxon>
        <taxon>Spermatophyta</taxon>
        <taxon>Magnoliopsida</taxon>
        <taxon>Liliopsida</taxon>
        <taxon>Poales</taxon>
        <taxon>Poaceae</taxon>
        <taxon>PACMAD clade</taxon>
        <taxon>Panicoideae</taxon>
        <taxon>Panicodae</taxon>
        <taxon>Paniceae</taxon>
        <taxon>Dichantheliinae</taxon>
        <taxon>Dichanthelium</taxon>
    </lineage>
</organism>
<evidence type="ECO:0000313" key="5">
    <source>
        <dbReference type="Proteomes" id="UP000095767"/>
    </source>
</evidence>
<evidence type="ECO:0000256" key="1">
    <source>
        <dbReference type="PROSITE-ProRule" id="PRU00023"/>
    </source>
</evidence>
<dbReference type="SUPFAM" id="SSF48403">
    <property type="entry name" value="Ankyrin repeat"/>
    <property type="match status" value="1"/>
</dbReference>
<keyword evidence="5" id="KW-1185">Reference proteome</keyword>
<feature type="repeat" description="ANK" evidence="1">
    <location>
        <begin position="110"/>
        <end position="142"/>
    </location>
</feature>